<dbReference type="Gene3D" id="1.50.10.10">
    <property type="match status" value="1"/>
</dbReference>
<dbReference type="PANTHER" id="PTHR10569:SF2">
    <property type="entry name" value="GLYCOGEN DEBRANCHING ENZYME"/>
    <property type="match status" value="1"/>
</dbReference>
<dbReference type="InterPro" id="IPR024742">
    <property type="entry name" value="Glycogen_debranch_N"/>
</dbReference>
<dbReference type="EMBL" id="JACLYZ010000005">
    <property type="protein sequence ID" value="MBM6734262.1"/>
    <property type="molecule type" value="Genomic_DNA"/>
</dbReference>
<evidence type="ECO:0000259" key="2">
    <source>
        <dbReference type="Pfam" id="PF12439"/>
    </source>
</evidence>
<dbReference type="InterPro" id="IPR008928">
    <property type="entry name" value="6-hairpin_glycosidase_sf"/>
</dbReference>
<sequence>MSYLRFDKTLMINLEESLPREILRTNKSGAYHCTTIVDCNTRKYHGLLVIPVPNLDDENHVLLSSLDETVIQHGAEFNLGLHKYQGNHFSPNGHKYIREFDCEHVPATTYRVGGVILRKEKIFVHHENRILIRYTLVDAHSATTLRFRPFLAFRSVREYTHENPQASREYQLVENGIKTCMYPGYPELFMQLNKKNEFHFQPDWYRGIEYPKEQERGYDFNEDLYVPGYFEVDIKKGESVVFSAGISEVDTRKLKQTFEAEAADRTPRDSFYHCLKNSAHQFHNKQGDEHYILAGYPWFKCRARDLFISLPGLTLAVDEQDEFEDVMKTAEKALRQFMNGETVTYKIYEMEHPDILLWAIWCLQQYAKFTSRERCRQMYGSLLEDMLEYIRSRKHDNLFLHDNGLLYTNGTEHPVTWMNSVANGRPVVPRTGYVVEINALWYNALRFVADMVREGGNEPLAQALEQQAEVTGKSFVEVFRNEYGYLFDYVDGYMMDWSVRPNMIFTVAFDYSPLDRVQKRQVLDIVTKELLTPKGLRTLSPKSGGYNPNYVGPQTQRDYAYHQGTAWPWLMGFYMEAYLRIYKMSGISFVERHLIGMEDEMGRHCISTLPELFDGNPPFVGRGAISFAMNVAEILRILSLLYKYEQIEKKEEERK</sequence>
<dbReference type="InterPro" id="IPR010401">
    <property type="entry name" value="AGL/Gdb1"/>
</dbReference>
<evidence type="ECO:0000313" key="3">
    <source>
        <dbReference type="EMBL" id="MBM6734262.1"/>
    </source>
</evidence>
<accession>A0ABS2DYE7</accession>
<dbReference type="Pfam" id="PF06202">
    <property type="entry name" value="GDE_C"/>
    <property type="match status" value="1"/>
</dbReference>
<organism evidence="3 4">
    <name type="scientific">Mediterranea massiliensis</name>
    <dbReference type="NCBI Taxonomy" id="1841865"/>
    <lineage>
        <taxon>Bacteria</taxon>
        <taxon>Pseudomonadati</taxon>
        <taxon>Bacteroidota</taxon>
        <taxon>Bacteroidia</taxon>
        <taxon>Bacteroidales</taxon>
        <taxon>Bacteroidaceae</taxon>
        <taxon>Mediterranea</taxon>
    </lineage>
</organism>
<dbReference type="SUPFAM" id="SSF48208">
    <property type="entry name" value="Six-hairpin glycosidases"/>
    <property type="match status" value="1"/>
</dbReference>
<proteinExistence type="predicted"/>
<feature type="domain" description="Glycogen debranching enzyme C-terminal" evidence="1">
    <location>
        <begin position="286"/>
        <end position="636"/>
    </location>
</feature>
<keyword evidence="4" id="KW-1185">Reference proteome</keyword>
<name>A0ABS2DYE7_9BACT</name>
<dbReference type="RefSeq" id="WP_072544594.1">
    <property type="nucleotide sequence ID" value="NZ_CALUIP010000037.1"/>
</dbReference>
<reference evidence="3 4" key="1">
    <citation type="journal article" date="2021" name="Sci. Rep.">
        <title>The distribution of antibiotic resistance genes in chicken gut microbiota commensals.</title>
        <authorList>
            <person name="Juricova H."/>
            <person name="Matiasovicova J."/>
            <person name="Kubasova T."/>
            <person name="Cejkova D."/>
            <person name="Rychlik I."/>
        </authorList>
    </citation>
    <scope>NUCLEOTIDE SEQUENCE [LARGE SCALE GENOMIC DNA]</scope>
    <source>
        <strain evidence="3 4">An772</strain>
    </source>
</reference>
<evidence type="ECO:0000259" key="1">
    <source>
        <dbReference type="Pfam" id="PF06202"/>
    </source>
</evidence>
<gene>
    <name evidence="3" type="ORF">H7U35_03325</name>
</gene>
<feature type="domain" description="Glycogen debranching enzyme bacterial and archaeal type N-terminal" evidence="2">
    <location>
        <begin position="20"/>
        <end position="240"/>
    </location>
</feature>
<comment type="caution">
    <text evidence="3">The sequence shown here is derived from an EMBL/GenBank/DDBJ whole genome shotgun (WGS) entry which is preliminary data.</text>
</comment>
<dbReference type="Pfam" id="PF12439">
    <property type="entry name" value="GDE_N"/>
    <property type="match status" value="1"/>
</dbReference>
<protein>
    <submittedName>
        <fullName evidence="3">Glycogen debranching enzyme family protein</fullName>
    </submittedName>
</protein>
<dbReference type="Proteomes" id="UP000766986">
    <property type="component" value="Unassembled WGS sequence"/>
</dbReference>
<dbReference type="InterPro" id="IPR032790">
    <property type="entry name" value="GDE_C"/>
</dbReference>
<dbReference type="InterPro" id="IPR012341">
    <property type="entry name" value="6hp_glycosidase-like_sf"/>
</dbReference>
<dbReference type="PANTHER" id="PTHR10569">
    <property type="entry name" value="GLYCOGEN DEBRANCHING ENZYME"/>
    <property type="match status" value="1"/>
</dbReference>
<evidence type="ECO:0000313" key="4">
    <source>
        <dbReference type="Proteomes" id="UP000766986"/>
    </source>
</evidence>